<evidence type="ECO:0000313" key="4">
    <source>
        <dbReference type="EMBL" id="SUB74771.1"/>
    </source>
</evidence>
<evidence type="ECO:0000313" key="5">
    <source>
        <dbReference type="Proteomes" id="UP000254777"/>
    </source>
</evidence>
<evidence type="ECO:0000256" key="3">
    <source>
        <dbReference type="ARBA" id="ARBA00023065"/>
    </source>
</evidence>
<gene>
    <name evidence="4" type="ORF">NCTC11088_00528</name>
</gene>
<reference evidence="4 5" key="1">
    <citation type="submission" date="2018-06" db="EMBL/GenBank/DDBJ databases">
        <authorList>
            <consortium name="Pathogen Informatics"/>
            <person name="Doyle S."/>
        </authorList>
    </citation>
    <scope>NUCLEOTIDE SEQUENCE [LARGE SCALE GENOMIC DNA]</scope>
    <source>
        <strain evidence="4 5">NCTC11088</strain>
    </source>
</reference>
<sequence>MKSIAISRNYELLVALRMSGFEGIFCKDVHSLKMEFKDILKQNQIGIILLSEDDFQEMREEVFEAKKKKRGPLIVTLPGRGGFKEQDFILKYVKEAVGLKLDR</sequence>
<accession>A0A379DB35</accession>
<dbReference type="AlphaFoldDB" id="A0A379DB35"/>
<protein>
    <submittedName>
        <fullName evidence="4">V-type ATP synthase subunit F</fullName>
    </submittedName>
</protein>
<dbReference type="InterPro" id="IPR008218">
    <property type="entry name" value="ATPase_V1-cplx_f_g_su"/>
</dbReference>
<dbReference type="Proteomes" id="UP000254777">
    <property type="component" value="Unassembled WGS sequence"/>
</dbReference>
<dbReference type="InterPro" id="IPR036906">
    <property type="entry name" value="ATPase_V1_fsu_sf"/>
</dbReference>
<dbReference type="SUPFAM" id="SSF159468">
    <property type="entry name" value="AtpF-like"/>
    <property type="match status" value="1"/>
</dbReference>
<organism evidence="4 5">
    <name type="scientific">Peptoniphilus indolicus</name>
    <dbReference type="NCBI Taxonomy" id="33030"/>
    <lineage>
        <taxon>Bacteria</taxon>
        <taxon>Bacillati</taxon>
        <taxon>Bacillota</taxon>
        <taxon>Tissierellia</taxon>
        <taxon>Tissierellales</taxon>
        <taxon>Peptoniphilaceae</taxon>
        <taxon>Peptoniphilus</taxon>
    </lineage>
</organism>
<proteinExistence type="inferred from homology"/>
<dbReference type="GO" id="GO:0046961">
    <property type="term" value="F:proton-transporting ATPase activity, rotational mechanism"/>
    <property type="evidence" value="ECO:0007669"/>
    <property type="project" value="InterPro"/>
</dbReference>
<dbReference type="Pfam" id="PF01990">
    <property type="entry name" value="ATP-synt_F"/>
    <property type="match status" value="1"/>
</dbReference>
<evidence type="ECO:0000256" key="2">
    <source>
        <dbReference type="ARBA" id="ARBA00022448"/>
    </source>
</evidence>
<keyword evidence="2" id="KW-0813">Transport</keyword>
<dbReference type="Gene3D" id="3.40.50.10580">
    <property type="entry name" value="ATPase, V1 complex, subunit F"/>
    <property type="match status" value="1"/>
</dbReference>
<keyword evidence="3" id="KW-0406">Ion transport</keyword>
<comment type="similarity">
    <text evidence="1">Belongs to the V-ATPase F subunit family.</text>
</comment>
<dbReference type="RefSeq" id="WP_004819136.1">
    <property type="nucleotide sequence ID" value="NZ_UGTH01000001.1"/>
</dbReference>
<dbReference type="EMBL" id="UGTH01000001">
    <property type="protein sequence ID" value="SUB74771.1"/>
    <property type="molecule type" value="Genomic_DNA"/>
</dbReference>
<name>A0A379DB35_9FIRM</name>
<evidence type="ECO:0000256" key="1">
    <source>
        <dbReference type="ARBA" id="ARBA00010148"/>
    </source>
</evidence>